<feature type="compositionally biased region" description="Polar residues" evidence="4">
    <location>
        <begin position="26"/>
        <end position="39"/>
    </location>
</feature>
<feature type="region of interest" description="Disordered" evidence="4">
    <location>
        <begin position="1"/>
        <end position="100"/>
    </location>
</feature>
<feature type="repeat" description="PPR" evidence="3">
    <location>
        <begin position="294"/>
        <end position="328"/>
    </location>
</feature>
<evidence type="ECO:0000256" key="1">
    <source>
        <dbReference type="ARBA" id="ARBA00022737"/>
    </source>
</evidence>
<dbReference type="PANTHER" id="PTHR47926:SF439">
    <property type="entry name" value="PENTACOTRIPEPTIDE-REPEAT REGION OF PRORP DOMAIN-CONTAINING PROTEIN"/>
    <property type="match status" value="1"/>
</dbReference>
<feature type="repeat" description="PPR" evidence="3">
    <location>
        <begin position="400"/>
        <end position="434"/>
    </location>
</feature>
<dbReference type="Proteomes" id="UP001497457">
    <property type="component" value="Chromosome 6rd"/>
</dbReference>
<dbReference type="EMBL" id="OZ075116">
    <property type="protein sequence ID" value="CAL5076243.1"/>
    <property type="molecule type" value="Genomic_DNA"/>
</dbReference>
<dbReference type="Gene3D" id="1.25.40.10">
    <property type="entry name" value="Tetratricopeptide repeat domain"/>
    <property type="match status" value="3"/>
</dbReference>
<feature type="domain" description="PROP1-like PPR" evidence="5">
    <location>
        <begin position="287"/>
        <end position="438"/>
    </location>
</feature>
<dbReference type="InterPro" id="IPR002885">
    <property type="entry name" value="PPR_rpt"/>
</dbReference>
<dbReference type="InterPro" id="IPR046960">
    <property type="entry name" value="PPR_At4g14850-like_plant"/>
</dbReference>
<evidence type="ECO:0000256" key="2">
    <source>
        <dbReference type="ARBA" id="ARBA00022946"/>
    </source>
</evidence>
<feature type="compositionally biased region" description="Pro residues" evidence="4">
    <location>
        <begin position="48"/>
        <end position="59"/>
    </location>
</feature>
<gene>
    <name evidence="6" type="ORF">URODEC1_LOCUS106053</name>
</gene>
<dbReference type="PANTHER" id="PTHR47926">
    <property type="entry name" value="PENTATRICOPEPTIDE REPEAT-CONTAINING PROTEIN"/>
    <property type="match status" value="1"/>
</dbReference>
<dbReference type="AlphaFoldDB" id="A0ABC9FKD6"/>
<evidence type="ECO:0000313" key="7">
    <source>
        <dbReference type="Proteomes" id="UP001497457"/>
    </source>
</evidence>
<evidence type="ECO:0000313" key="6">
    <source>
        <dbReference type="EMBL" id="CAL5076243.1"/>
    </source>
</evidence>
<evidence type="ECO:0000259" key="5">
    <source>
        <dbReference type="Pfam" id="PF17177"/>
    </source>
</evidence>
<keyword evidence="1" id="KW-0677">Repeat</keyword>
<proteinExistence type="predicted"/>
<keyword evidence="2" id="KW-0809">Transit peptide</keyword>
<dbReference type="Pfam" id="PF01535">
    <property type="entry name" value="PPR"/>
    <property type="match status" value="1"/>
</dbReference>
<dbReference type="InterPro" id="IPR011990">
    <property type="entry name" value="TPR-like_helical_dom_sf"/>
</dbReference>
<dbReference type="Pfam" id="PF17177">
    <property type="entry name" value="PPR_long"/>
    <property type="match status" value="1"/>
</dbReference>
<name>A0ABC9FKD6_9POAL</name>
<feature type="compositionally biased region" description="Low complexity" evidence="4">
    <location>
        <begin position="60"/>
        <end position="75"/>
    </location>
</feature>
<protein>
    <recommendedName>
        <fullName evidence="5">PROP1-like PPR domain-containing protein</fullName>
    </recommendedName>
</protein>
<reference evidence="6" key="1">
    <citation type="submission" date="2024-10" db="EMBL/GenBank/DDBJ databases">
        <authorList>
            <person name="Ryan C."/>
        </authorList>
    </citation>
    <scope>NUCLEOTIDE SEQUENCE [LARGE SCALE GENOMIC DNA]</scope>
</reference>
<dbReference type="NCBIfam" id="TIGR00756">
    <property type="entry name" value="PPR"/>
    <property type="match status" value="2"/>
</dbReference>
<keyword evidence="7" id="KW-1185">Reference proteome</keyword>
<evidence type="ECO:0000256" key="4">
    <source>
        <dbReference type="SAM" id="MobiDB-lite"/>
    </source>
</evidence>
<sequence length="448" mass="48009">MARCSQAKPLCAAAPPRLSRRRRQLSMNATSPAISTSKSRWPALNKPAKPPPPPPPPLLSRPKLPVPTTTSTSTAAEKDRTKKPPPESASAQPSSSGAGDVLRLMDALGLRPDEELYISLLRDCADATEVAAVHAHVARRHARGAGPGGLPTPIANRVLLSYAACGDIGAARRVFDGMPARNAMAWATMVSAYSDGRLHRDAMRLFALMCRDARGLADDDGLAHATVAVLRSCARAGELHLGEQVQALVVKKGRVCGDIGSALVQLYCESGGLHKRARQVLAMMMRRHCQEPVPEAAWTSLITACHRDGLLDEATDVFRDMVSAGVPRSSFSLSSILAVFAESENQQHQGYCGRQVHADAIKRGVDTNQFVGSGLVHLYAKQGRLADAARAFAAIGGKPDAVCWNAMAMAYARGGRYREASRVMYQMKAAGMNPSEEMADAIRLACFR</sequence>
<dbReference type="PROSITE" id="PS51375">
    <property type="entry name" value="PPR"/>
    <property type="match status" value="2"/>
</dbReference>
<feature type="compositionally biased region" description="Low complexity" evidence="4">
    <location>
        <begin position="88"/>
        <end position="98"/>
    </location>
</feature>
<dbReference type="InterPro" id="IPR033443">
    <property type="entry name" value="PROP1-like_PPR_dom"/>
</dbReference>
<evidence type="ECO:0000256" key="3">
    <source>
        <dbReference type="PROSITE-ProRule" id="PRU00708"/>
    </source>
</evidence>
<organism evidence="6 7">
    <name type="scientific">Urochloa decumbens</name>
    <dbReference type="NCBI Taxonomy" id="240449"/>
    <lineage>
        <taxon>Eukaryota</taxon>
        <taxon>Viridiplantae</taxon>
        <taxon>Streptophyta</taxon>
        <taxon>Embryophyta</taxon>
        <taxon>Tracheophyta</taxon>
        <taxon>Spermatophyta</taxon>
        <taxon>Magnoliopsida</taxon>
        <taxon>Liliopsida</taxon>
        <taxon>Poales</taxon>
        <taxon>Poaceae</taxon>
        <taxon>PACMAD clade</taxon>
        <taxon>Panicoideae</taxon>
        <taxon>Panicodae</taxon>
        <taxon>Paniceae</taxon>
        <taxon>Melinidinae</taxon>
        <taxon>Urochloa</taxon>
    </lineage>
</organism>
<accession>A0ABC9FKD6</accession>
<feature type="compositionally biased region" description="Basic and acidic residues" evidence="4">
    <location>
        <begin position="76"/>
        <end position="85"/>
    </location>
</feature>